<feature type="compositionally biased region" description="Acidic residues" evidence="5">
    <location>
        <begin position="137"/>
        <end position="148"/>
    </location>
</feature>
<name>A0A139GXW3_9PEZI</name>
<feature type="compositionally biased region" description="Basic residues" evidence="5">
    <location>
        <begin position="197"/>
        <end position="216"/>
    </location>
</feature>
<protein>
    <recommendedName>
        <fullName evidence="8">Ribosomal RNA-processing protein 17</fullName>
    </recommendedName>
</protein>
<dbReference type="AlphaFoldDB" id="A0A139GXW3"/>
<dbReference type="InterPro" id="IPR019186">
    <property type="entry name" value="Nucleolar_protein_12"/>
</dbReference>
<dbReference type="STRING" id="321146.A0A139GXW3"/>
<organism evidence="6 7">
    <name type="scientific">Pseudocercospora eumusae</name>
    <dbReference type="NCBI Taxonomy" id="321146"/>
    <lineage>
        <taxon>Eukaryota</taxon>
        <taxon>Fungi</taxon>
        <taxon>Dikarya</taxon>
        <taxon>Ascomycota</taxon>
        <taxon>Pezizomycotina</taxon>
        <taxon>Dothideomycetes</taxon>
        <taxon>Dothideomycetidae</taxon>
        <taxon>Mycosphaerellales</taxon>
        <taxon>Mycosphaerellaceae</taxon>
        <taxon>Pseudocercospora</taxon>
    </lineage>
</organism>
<evidence type="ECO:0000256" key="3">
    <source>
        <dbReference type="ARBA" id="ARBA00023054"/>
    </source>
</evidence>
<dbReference type="Pfam" id="PF09805">
    <property type="entry name" value="Nop25"/>
    <property type="match status" value="1"/>
</dbReference>
<comment type="caution">
    <text evidence="6">The sequence shown here is derived from an EMBL/GenBank/DDBJ whole genome shotgun (WGS) entry which is preliminary data.</text>
</comment>
<dbReference type="Proteomes" id="UP000070133">
    <property type="component" value="Unassembled WGS sequence"/>
</dbReference>
<keyword evidence="7" id="KW-1185">Reference proteome</keyword>
<dbReference type="GO" id="GO:0005730">
    <property type="term" value="C:nucleolus"/>
    <property type="evidence" value="ECO:0007669"/>
    <property type="project" value="UniProtKB-SubCell"/>
</dbReference>
<feature type="region of interest" description="Disordered" evidence="5">
    <location>
        <begin position="84"/>
        <end position="216"/>
    </location>
</feature>
<dbReference type="GO" id="GO:0019843">
    <property type="term" value="F:rRNA binding"/>
    <property type="evidence" value="ECO:0007669"/>
    <property type="project" value="TreeGrafter"/>
</dbReference>
<evidence type="ECO:0000256" key="4">
    <source>
        <dbReference type="ARBA" id="ARBA00023242"/>
    </source>
</evidence>
<gene>
    <name evidence="6" type="ORF">AC578_127</name>
</gene>
<feature type="compositionally biased region" description="Basic and acidic residues" evidence="5">
    <location>
        <begin position="187"/>
        <end position="196"/>
    </location>
</feature>
<evidence type="ECO:0000256" key="2">
    <source>
        <dbReference type="ARBA" id="ARBA00007175"/>
    </source>
</evidence>
<evidence type="ECO:0000313" key="7">
    <source>
        <dbReference type="Proteomes" id="UP000070133"/>
    </source>
</evidence>
<sequence>MAPIGKKRKRDDRYGPIEELTFDPEARQEYLTGFSKRKQARKDHAKEVAIKREKEEKIKERRALREQKKQEVEEHVQAVNEELKKQNALINGDESEGDFEGFDETSAKEEGVAEEVLPSDEEYVDEDKYTTVTVEPMGEESEDEDDEADKAKAEAATAVKKPEPSAKKKRPWQKDGDDKKIKRKKFRYESKAERAVTRKKQKSRNSKAAAARKKEK</sequence>
<dbReference type="PANTHER" id="PTHR14577">
    <property type="entry name" value="NUCLEOLAR PROTEIN 12"/>
    <property type="match status" value="1"/>
</dbReference>
<accession>A0A139GXW3</accession>
<dbReference type="EMBL" id="LFZN01000238">
    <property type="protein sequence ID" value="KXS95044.1"/>
    <property type="molecule type" value="Genomic_DNA"/>
</dbReference>
<keyword evidence="4" id="KW-0539">Nucleus</keyword>
<keyword evidence="3" id="KW-0175">Coiled coil</keyword>
<reference evidence="6 7" key="1">
    <citation type="submission" date="2015-07" db="EMBL/GenBank/DDBJ databases">
        <title>Comparative genomics of the Sigatoka disease complex on banana suggests a link between parallel evolutionary changes in Pseudocercospora fijiensis and Pseudocercospora eumusae and increased virulence on the banana host.</title>
        <authorList>
            <person name="Chang T.-C."/>
            <person name="Salvucci A."/>
            <person name="Crous P.W."/>
            <person name="Stergiopoulos I."/>
        </authorList>
    </citation>
    <scope>NUCLEOTIDE SEQUENCE [LARGE SCALE GENOMIC DNA]</scope>
    <source>
        <strain evidence="6 7">CBS 114824</strain>
    </source>
</reference>
<feature type="compositionally biased region" description="Acidic residues" evidence="5">
    <location>
        <begin position="93"/>
        <end position="103"/>
    </location>
</feature>
<dbReference type="PANTHER" id="PTHR14577:SF0">
    <property type="entry name" value="NUCLEOLAR PROTEIN 12"/>
    <property type="match status" value="1"/>
</dbReference>
<proteinExistence type="inferred from homology"/>
<dbReference type="OrthoDB" id="551633at2759"/>
<evidence type="ECO:0000313" key="6">
    <source>
        <dbReference type="EMBL" id="KXS95044.1"/>
    </source>
</evidence>
<feature type="compositionally biased region" description="Basic and acidic residues" evidence="5">
    <location>
        <begin position="160"/>
        <end position="180"/>
    </location>
</feature>
<evidence type="ECO:0000256" key="5">
    <source>
        <dbReference type="SAM" id="MobiDB-lite"/>
    </source>
</evidence>
<evidence type="ECO:0000256" key="1">
    <source>
        <dbReference type="ARBA" id="ARBA00004604"/>
    </source>
</evidence>
<evidence type="ECO:0008006" key="8">
    <source>
        <dbReference type="Google" id="ProtNLM"/>
    </source>
</evidence>
<comment type="subcellular location">
    <subcellularLocation>
        <location evidence="1">Nucleus</location>
        <location evidence="1">Nucleolus</location>
    </subcellularLocation>
</comment>
<comment type="similarity">
    <text evidence="2">Belongs to the RRP17 family.</text>
</comment>